<keyword evidence="2" id="KW-1185">Reference proteome</keyword>
<evidence type="ECO:0000313" key="1">
    <source>
        <dbReference type="EMBL" id="CAA7035606.1"/>
    </source>
</evidence>
<comment type="caution">
    <text evidence="1">The sequence shown here is derived from an EMBL/GenBank/DDBJ whole genome shotgun (WGS) entry which is preliminary data.</text>
</comment>
<accession>A0A6D2J754</accession>
<reference evidence="1" key="1">
    <citation type="submission" date="2020-01" db="EMBL/GenBank/DDBJ databases">
        <authorList>
            <person name="Mishra B."/>
        </authorList>
    </citation>
    <scope>NUCLEOTIDE SEQUENCE [LARGE SCALE GENOMIC DNA]</scope>
</reference>
<organism evidence="1 2">
    <name type="scientific">Microthlaspi erraticum</name>
    <dbReference type="NCBI Taxonomy" id="1685480"/>
    <lineage>
        <taxon>Eukaryota</taxon>
        <taxon>Viridiplantae</taxon>
        <taxon>Streptophyta</taxon>
        <taxon>Embryophyta</taxon>
        <taxon>Tracheophyta</taxon>
        <taxon>Spermatophyta</taxon>
        <taxon>Magnoliopsida</taxon>
        <taxon>eudicotyledons</taxon>
        <taxon>Gunneridae</taxon>
        <taxon>Pentapetalae</taxon>
        <taxon>rosids</taxon>
        <taxon>malvids</taxon>
        <taxon>Brassicales</taxon>
        <taxon>Brassicaceae</taxon>
        <taxon>Coluteocarpeae</taxon>
        <taxon>Microthlaspi</taxon>
    </lineage>
</organism>
<sequence>MLSKRLALLGVRSAISVSKSSRGVGSSYGLIDRRRLFPYRQISDFTKDSSPPSNSQMETLEDYLAPRVSQLMEYGVTNAFLISLRKPSEFVLCLFYHLKHNCSNYNVGDSLRTWVERNRAEVETMRVEQAKAGFPFVYSPPVCFSNRFEDSQDRARRFPGFETFYAELEKNRKLLAELEELREMRLQLMKYVTPAF</sequence>
<proteinExistence type="predicted"/>
<dbReference type="EMBL" id="CACVBM020001160">
    <property type="protein sequence ID" value="CAA7035606.1"/>
    <property type="molecule type" value="Genomic_DNA"/>
</dbReference>
<dbReference type="AlphaFoldDB" id="A0A6D2J754"/>
<name>A0A6D2J754_9BRAS</name>
<protein>
    <submittedName>
        <fullName evidence="1">Uncharacterized protein</fullName>
    </submittedName>
</protein>
<evidence type="ECO:0000313" key="2">
    <source>
        <dbReference type="Proteomes" id="UP000467841"/>
    </source>
</evidence>
<dbReference type="Proteomes" id="UP000467841">
    <property type="component" value="Unassembled WGS sequence"/>
</dbReference>
<gene>
    <name evidence="1" type="ORF">MERR_LOCUS22841</name>
</gene>